<dbReference type="GO" id="GO:0006637">
    <property type="term" value="P:acyl-CoA metabolic process"/>
    <property type="evidence" value="ECO:0007669"/>
    <property type="project" value="InterPro"/>
</dbReference>
<protein>
    <recommendedName>
        <fullName evidence="7">Acyl-coenzyme A thioesterase 4-like</fullName>
    </recommendedName>
</protein>
<dbReference type="PANTHER" id="PTHR10824">
    <property type="entry name" value="ACYL-COENZYME A THIOESTERASE-RELATED"/>
    <property type="match status" value="1"/>
</dbReference>
<dbReference type="InterPro" id="IPR029058">
    <property type="entry name" value="AB_hydrolase_fold"/>
</dbReference>
<name>A0AA88SKT7_CHASR</name>
<evidence type="ECO:0000259" key="4">
    <source>
        <dbReference type="Pfam" id="PF08840"/>
    </source>
</evidence>
<evidence type="ECO:0000256" key="1">
    <source>
        <dbReference type="ARBA" id="ARBA00006538"/>
    </source>
</evidence>
<evidence type="ECO:0000313" key="6">
    <source>
        <dbReference type="Proteomes" id="UP001187415"/>
    </source>
</evidence>
<dbReference type="EMBL" id="JAUPFM010000009">
    <property type="protein sequence ID" value="KAK2842751.1"/>
    <property type="molecule type" value="Genomic_DNA"/>
</dbReference>
<evidence type="ECO:0000313" key="5">
    <source>
        <dbReference type="EMBL" id="KAK2842751.1"/>
    </source>
</evidence>
<dbReference type="InterPro" id="IPR014940">
    <property type="entry name" value="BAAT_C"/>
</dbReference>
<dbReference type="Pfam" id="PF08840">
    <property type="entry name" value="BAAT_C"/>
    <property type="match status" value="1"/>
</dbReference>
<feature type="domain" description="Acyl-CoA thioester hydrolase/bile acid-CoA amino acid N-acetyltransferase" evidence="3">
    <location>
        <begin position="52"/>
        <end position="135"/>
    </location>
</feature>
<evidence type="ECO:0000259" key="3">
    <source>
        <dbReference type="Pfam" id="PF04775"/>
    </source>
</evidence>
<comment type="similarity">
    <text evidence="1">Belongs to the C/M/P thioester hydrolase family.</text>
</comment>
<dbReference type="InterPro" id="IPR016662">
    <property type="entry name" value="Acyl-CoA_thioEstase_long-chain"/>
</dbReference>
<dbReference type="PIRSF" id="PIRSF016521">
    <property type="entry name" value="Acyl-CoA_hydro"/>
    <property type="match status" value="1"/>
</dbReference>
<dbReference type="FunFam" id="3.40.50.1820:FF:000024">
    <property type="entry name" value="acyl-coenzyme A thioesterase 4"/>
    <property type="match status" value="1"/>
</dbReference>
<gene>
    <name evidence="5" type="ORF">Q5P01_012951</name>
</gene>
<keyword evidence="6" id="KW-1185">Reference proteome</keyword>
<dbReference type="SUPFAM" id="SSF53474">
    <property type="entry name" value="alpha/beta-Hydrolases"/>
    <property type="match status" value="1"/>
</dbReference>
<organism evidence="5 6">
    <name type="scientific">Channa striata</name>
    <name type="common">Snakehead murrel</name>
    <name type="synonym">Ophicephalus striatus</name>
    <dbReference type="NCBI Taxonomy" id="64152"/>
    <lineage>
        <taxon>Eukaryota</taxon>
        <taxon>Metazoa</taxon>
        <taxon>Chordata</taxon>
        <taxon>Craniata</taxon>
        <taxon>Vertebrata</taxon>
        <taxon>Euteleostomi</taxon>
        <taxon>Actinopterygii</taxon>
        <taxon>Neopterygii</taxon>
        <taxon>Teleostei</taxon>
        <taxon>Neoteleostei</taxon>
        <taxon>Acanthomorphata</taxon>
        <taxon>Anabantaria</taxon>
        <taxon>Anabantiformes</taxon>
        <taxon>Channoidei</taxon>
        <taxon>Channidae</taxon>
        <taxon>Channa</taxon>
    </lineage>
</organism>
<sequence>MDRKRCCVKLSVQPSRGLVDEKFIVLVQKVPPGLQLTVHALHQCEDGHHWGLAEDPSEGGTYSGVEQMGLLWSLRPVPGSQPGLRLRRRNVQTPMEVTISVYHGHQTGGFVGHIPLASVLVERWYMAPGVRRTSFKEHGLSATLFLPPGPGPFPGILDLWGGGGNIVEYRAALLASRGFASLALDYLTLKTLQKTGKMESIEYFEAAYKVLQQHPEISSSRIAVLGLSLGTSVTLKLVAYSKIVKPRCAVCISGSHVQPVDGSVADIFAYCDKNASNIRFSEENQMIFPVIYCCPFPPTPRSKWTYVGQLQCPLLLVVGEDDQNWPAYESAMDIKQMMEQAGNNHLLTVLSYPNMGHLIEPPYTPHTRASLFTSFPTREKSMVLWGGETVSHSRAQEDSWRKVLAFFRENLHGGRSPVAPLSSQL</sequence>
<reference evidence="5" key="1">
    <citation type="submission" date="2023-07" db="EMBL/GenBank/DDBJ databases">
        <title>Chromosome-level Genome Assembly of Striped Snakehead (Channa striata).</title>
        <authorList>
            <person name="Liu H."/>
        </authorList>
    </citation>
    <scope>NUCLEOTIDE SEQUENCE</scope>
    <source>
        <strain evidence="5">Gz</strain>
        <tissue evidence="5">Muscle</tissue>
    </source>
</reference>
<comment type="caution">
    <text evidence="5">The sequence shown here is derived from an EMBL/GenBank/DDBJ whole genome shotgun (WGS) entry which is preliminary data.</text>
</comment>
<dbReference type="PANTHER" id="PTHR10824:SF36">
    <property type="entry name" value="ACYL-COA THIOESTERASE 17-RELATED"/>
    <property type="match status" value="1"/>
</dbReference>
<feature type="active site" description="Charge relay system" evidence="2">
    <location>
        <position position="322"/>
    </location>
</feature>
<dbReference type="InterPro" id="IPR006862">
    <property type="entry name" value="Thio_Ohase/aa_AcTrfase"/>
</dbReference>
<feature type="active site" description="Charge relay system" evidence="2">
    <location>
        <position position="228"/>
    </location>
</feature>
<dbReference type="GO" id="GO:0006631">
    <property type="term" value="P:fatty acid metabolic process"/>
    <property type="evidence" value="ECO:0007669"/>
    <property type="project" value="TreeGrafter"/>
</dbReference>
<dbReference type="Pfam" id="PF04775">
    <property type="entry name" value="Bile_Hydr_Trans"/>
    <property type="match status" value="1"/>
</dbReference>
<dbReference type="Gene3D" id="3.40.50.1820">
    <property type="entry name" value="alpha/beta hydrolase"/>
    <property type="match status" value="1"/>
</dbReference>
<dbReference type="AlphaFoldDB" id="A0AA88SKT7"/>
<dbReference type="Proteomes" id="UP001187415">
    <property type="component" value="Unassembled WGS sequence"/>
</dbReference>
<feature type="domain" description="BAAT/Acyl-CoA thioester hydrolase C-terminal" evidence="4">
    <location>
        <begin position="201"/>
        <end position="412"/>
    </location>
</feature>
<evidence type="ECO:0008006" key="7">
    <source>
        <dbReference type="Google" id="ProtNLM"/>
    </source>
</evidence>
<proteinExistence type="inferred from homology"/>
<dbReference type="Gene3D" id="2.60.40.2240">
    <property type="entry name" value="Acyl-CoA thioester hydrolase/BAAT N-terminal domain"/>
    <property type="match status" value="1"/>
</dbReference>
<dbReference type="GO" id="GO:0047617">
    <property type="term" value="F:fatty acyl-CoA hydrolase activity"/>
    <property type="evidence" value="ECO:0007669"/>
    <property type="project" value="TreeGrafter"/>
</dbReference>
<accession>A0AA88SKT7</accession>
<dbReference type="InterPro" id="IPR042490">
    <property type="entry name" value="Thio_Ohase/BAAT_N"/>
</dbReference>
<feature type="active site" description="Charge relay system" evidence="2">
    <location>
        <position position="357"/>
    </location>
</feature>
<evidence type="ECO:0000256" key="2">
    <source>
        <dbReference type="PIRSR" id="PIRSR016521-1"/>
    </source>
</evidence>